<protein>
    <submittedName>
        <fullName evidence="1">Uncharacterized protein DUF2642</fullName>
    </submittedName>
</protein>
<comment type="caution">
    <text evidence="1">The sequence shown here is derived from an EMBL/GenBank/DDBJ whole genome shotgun (WGS) entry which is preliminary data.</text>
</comment>
<name>A0A318TK77_9BACL</name>
<dbReference type="OrthoDB" id="2739956at2"/>
<dbReference type="EMBL" id="QJTJ01000025">
    <property type="protein sequence ID" value="PYF04217.1"/>
    <property type="molecule type" value="Genomic_DNA"/>
</dbReference>
<keyword evidence="2" id="KW-1185">Reference proteome</keyword>
<dbReference type="Pfam" id="PF10842">
    <property type="entry name" value="DUF2642"/>
    <property type="match status" value="1"/>
</dbReference>
<proteinExistence type="predicted"/>
<accession>A0A318TK77</accession>
<dbReference type="RefSeq" id="WP_107936613.1">
    <property type="nucleotide sequence ID" value="NZ_CP085009.1"/>
</dbReference>
<sequence>MLQIGLALKALEGSDVEILTEYSSVTGVLVEVKPTYIVLRSSSDLFYIPLVSILSFAN</sequence>
<dbReference type="Proteomes" id="UP000247416">
    <property type="component" value="Unassembled WGS sequence"/>
</dbReference>
<gene>
    <name evidence="1" type="ORF">BJ095_1254</name>
</gene>
<evidence type="ECO:0000313" key="2">
    <source>
        <dbReference type="Proteomes" id="UP000247416"/>
    </source>
</evidence>
<organism evidence="1 2">
    <name type="scientific">Ureibacillus chungkukjangi</name>
    <dbReference type="NCBI Taxonomy" id="1202712"/>
    <lineage>
        <taxon>Bacteria</taxon>
        <taxon>Bacillati</taxon>
        <taxon>Bacillota</taxon>
        <taxon>Bacilli</taxon>
        <taxon>Bacillales</taxon>
        <taxon>Caryophanaceae</taxon>
        <taxon>Ureibacillus</taxon>
    </lineage>
</organism>
<dbReference type="AlphaFoldDB" id="A0A318TK77"/>
<reference evidence="1 2" key="1">
    <citation type="submission" date="2018-06" db="EMBL/GenBank/DDBJ databases">
        <title>Genomic Encyclopedia of Archaeal and Bacterial Type Strains, Phase II (KMG-II): from individual species to whole genera.</title>
        <authorList>
            <person name="Goeker M."/>
        </authorList>
    </citation>
    <scope>NUCLEOTIDE SEQUENCE [LARGE SCALE GENOMIC DNA]</scope>
    <source>
        <strain evidence="1 2">KACC 16626</strain>
    </source>
</reference>
<dbReference type="InterPro" id="IPR020139">
    <property type="entry name" value="DUF2642"/>
</dbReference>
<evidence type="ECO:0000313" key="1">
    <source>
        <dbReference type="EMBL" id="PYF04217.1"/>
    </source>
</evidence>